<evidence type="ECO:0000256" key="3">
    <source>
        <dbReference type="ARBA" id="ARBA00022692"/>
    </source>
</evidence>
<evidence type="ECO:0000313" key="9">
    <source>
        <dbReference type="Proteomes" id="UP001596047"/>
    </source>
</evidence>
<keyword evidence="9" id="KW-1185">Reference proteome</keyword>
<evidence type="ECO:0000256" key="2">
    <source>
        <dbReference type="ARBA" id="ARBA00022475"/>
    </source>
</evidence>
<keyword evidence="2" id="KW-1003">Cell membrane</keyword>
<keyword evidence="5 6" id="KW-0472">Membrane</keyword>
<comment type="subcellular location">
    <subcellularLocation>
        <location evidence="1">Cell membrane</location>
        <topology evidence="1">Multi-pass membrane protein</topology>
    </subcellularLocation>
</comment>
<dbReference type="EMBL" id="JBHSOW010000058">
    <property type="protein sequence ID" value="MFC5650621.1"/>
    <property type="molecule type" value="Genomic_DNA"/>
</dbReference>
<dbReference type="RefSeq" id="WP_379189183.1">
    <property type="nucleotide sequence ID" value="NZ_JBHSOW010000058.1"/>
</dbReference>
<comment type="caution">
    <text evidence="8">The sequence shown here is derived from an EMBL/GenBank/DDBJ whole genome shotgun (WGS) entry which is preliminary data.</text>
</comment>
<dbReference type="Pfam" id="PF06271">
    <property type="entry name" value="RDD"/>
    <property type="match status" value="1"/>
</dbReference>
<keyword evidence="3 6" id="KW-0812">Transmembrane</keyword>
<evidence type="ECO:0000256" key="1">
    <source>
        <dbReference type="ARBA" id="ARBA00004651"/>
    </source>
</evidence>
<feature type="transmembrane region" description="Helical" evidence="6">
    <location>
        <begin position="18"/>
        <end position="36"/>
    </location>
</feature>
<organism evidence="8 9">
    <name type="scientific">Paenibacillus solisilvae</name>
    <dbReference type="NCBI Taxonomy" id="2486751"/>
    <lineage>
        <taxon>Bacteria</taxon>
        <taxon>Bacillati</taxon>
        <taxon>Bacillota</taxon>
        <taxon>Bacilli</taxon>
        <taxon>Bacillales</taxon>
        <taxon>Paenibacillaceae</taxon>
        <taxon>Paenibacillus</taxon>
    </lineage>
</organism>
<evidence type="ECO:0000256" key="5">
    <source>
        <dbReference type="ARBA" id="ARBA00023136"/>
    </source>
</evidence>
<reference evidence="9" key="1">
    <citation type="journal article" date="2019" name="Int. J. Syst. Evol. Microbiol.">
        <title>The Global Catalogue of Microorganisms (GCM) 10K type strain sequencing project: providing services to taxonomists for standard genome sequencing and annotation.</title>
        <authorList>
            <consortium name="The Broad Institute Genomics Platform"/>
            <consortium name="The Broad Institute Genome Sequencing Center for Infectious Disease"/>
            <person name="Wu L."/>
            <person name="Ma J."/>
        </authorList>
    </citation>
    <scope>NUCLEOTIDE SEQUENCE [LARGE SCALE GENOMIC DNA]</scope>
    <source>
        <strain evidence="9">CGMCC 1.3240</strain>
    </source>
</reference>
<proteinExistence type="predicted"/>
<evidence type="ECO:0000256" key="6">
    <source>
        <dbReference type="SAM" id="Phobius"/>
    </source>
</evidence>
<evidence type="ECO:0000259" key="7">
    <source>
        <dbReference type="Pfam" id="PF06271"/>
    </source>
</evidence>
<dbReference type="InterPro" id="IPR010432">
    <property type="entry name" value="RDD"/>
</dbReference>
<name>A0ABW0W1L6_9BACL</name>
<dbReference type="Proteomes" id="UP001596047">
    <property type="component" value="Unassembled WGS sequence"/>
</dbReference>
<dbReference type="PANTHER" id="PTHR36115">
    <property type="entry name" value="PROLINE-RICH ANTIGEN HOMOLOG-RELATED"/>
    <property type="match status" value="1"/>
</dbReference>
<sequence>MEKASFMRRFAAQAFDGFVANMMAGIAGMIVGYVYGAGGTENAVTINIIAGIIGLFIGWIYYIEVPVNTNGQTLGKRVFSIRIVKENGTPINRWTMFGREFIGKFISTILLGIGYLIALGNSRQALHDRMVNTIVTKEN</sequence>
<evidence type="ECO:0000256" key="4">
    <source>
        <dbReference type="ARBA" id="ARBA00022989"/>
    </source>
</evidence>
<evidence type="ECO:0000313" key="8">
    <source>
        <dbReference type="EMBL" id="MFC5650621.1"/>
    </source>
</evidence>
<accession>A0ABW0W1L6</accession>
<feature type="domain" description="RDD" evidence="7">
    <location>
        <begin position="4"/>
        <end position="131"/>
    </location>
</feature>
<gene>
    <name evidence="8" type="ORF">ACFPYJ_16110</name>
</gene>
<dbReference type="InterPro" id="IPR051791">
    <property type="entry name" value="Pra-immunoreactive"/>
</dbReference>
<keyword evidence="4 6" id="KW-1133">Transmembrane helix</keyword>
<feature type="transmembrane region" description="Helical" evidence="6">
    <location>
        <begin position="43"/>
        <end position="62"/>
    </location>
</feature>
<dbReference type="PANTHER" id="PTHR36115:SF6">
    <property type="entry name" value="PROLINE-RICH ANTIGEN HOMOLOG"/>
    <property type="match status" value="1"/>
</dbReference>
<feature type="transmembrane region" description="Helical" evidence="6">
    <location>
        <begin position="101"/>
        <end position="120"/>
    </location>
</feature>
<protein>
    <submittedName>
        <fullName evidence="8">RDD family protein</fullName>
    </submittedName>
</protein>